<evidence type="ECO:0000256" key="1">
    <source>
        <dbReference type="SAM" id="Coils"/>
    </source>
</evidence>
<keyword evidence="3 4" id="KW-0812">Transmembrane</keyword>
<evidence type="ECO:0000256" key="2">
    <source>
        <dbReference type="SAM" id="MobiDB-lite"/>
    </source>
</evidence>
<dbReference type="KEGG" id="pchm:VFPPC_09411"/>
<feature type="compositionally biased region" description="Polar residues" evidence="2">
    <location>
        <begin position="331"/>
        <end position="351"/>
    </location>
</feature>
<comment type="caution">
    <text evidence="4">The sequence shown here is derived from an EMBL/GenBank/DDBJ whole genome shotgun (WGS) entry which is preliminary data.</text>
</comment>
<dbReference type="GeneID" id="28851943"/>
<evidence type="ECO:0000313" key="4">
    <source>
        <dbReference type="EMBL" id="OAQ61588.1"/>
    </source>
</evidence>
<evidence type="ECO:0000256" key="3">
    <source>
        <dbReference type="SAM" id="Phobius"/>
    </source>
</evidence>
<sequence length="477" mass="50554">MWFYPRAANADAHNSTAPAAPMITPFSFPCGQNFLNVYFQGGVEMRDKCVPPNFERYWWSSVGYYSPALCPKGYTAGCMRWNSEQGPAAEPTETAVQCVPSGYVCDTKHLSMAYSRSHTAPMIQVRWAESDLSRFPTHPLYPGAKPTNHVQKDGNAELVARASFDGSFRPGPTPTSGGGSGSGGSSGSDDGGGLSTGAKIGIGVAVPVVVLALFSIGAFFVWRAYRKKRLGNTGGQQPHMQYGQYPQQYPPGPQYPQPVVYASPGPQPMMEPGRYEMPAHGNTSPTVLGSEAAGPALPASAVLAKTRDGTAQMASQSHSPVPAGSELDGQTYRTDISTANASELHGTSQSPPIEVGSESRQEMDANQQQMPSSPIPRKQVGSPGHQVSPMSPSTAGPDTMVAIMPGTDNSGVSTSAEAGAFSFQTSAEPSADEIAALQAQHAQLEARKQRLLELEQIEAEQADLQRRMNSARGNSPS</sequence>
<proteinExistence type="predicted"/>
<keyword evidence="3" id="KW-1133">Transmembrane helix</keyword>
<keyword evidence="5" id="KW-1185">Reference proteome</keyword>
<reference evidence="4 5" key="1">
    <citation type="journal article" date="2016" name="PLoS Pathog.">
        <title>Biosynthesis of antibiotic leucinostatins in bio-control fungus Purpureocillium lilacinum and their inhibition on phytophthora revealed by genome mining.</title>
        <authorList>
            <person name="Wang G."/>
            <person name="Liu Z."/>
            <person name="Lin R."/>
            <person name="Li E."/>
            <person name="Mao Z."/>
            <person name="Ling J."/>
            <person name="Yang Y."/>
            <person name="Yin W.B."/>
            <person name="Xie B."/>
        </authorList>
    </citation>
    <scope>NUCLEOTIDE SEQUENCE [LARGE SCALE GENOMIC DNA]</scope>
    <source>
        <strain evidence="4">170</strain>
    </source>
</reference>
<feature type="region of interest" description="Disordered" evidence="2">
    <location>
        <begin position="164"/>
        <end position="192"/>
    </location>
</feature>
<dbReference type="AlphaFoldDB" id="A0A179F840"/>
<dbReference type="OrthoDB" id="4770059at2759"/>
<feature type="compositionally biased region" description="Gly residues" evidence="2">
    <location>
        <begin position="176"/>
        <end position="192"/>
    </location>
</feature>
<keyword evidence="1" id="KW-0175">Coiled coil</keyword>
<dbReference type="STRING" id="1380566.A0A179F840"/>
<evidence type="ECO:0000313" key="5">
    <source>
        <dbReference type="Proteomes" id="UP000078397"/>
    </source>
</evidence>
<dbReference type="RefSeq" id="XP_018139292.1">
    <property type="nucleotide sequence ID" value="XM_018287949.1"/>
</dbReference>
<dbReference type="Proteomes" id="UP000078397">
    <property type="component" value="Unassembled WGS sequence"/>
</dbReference>
<organism evidence="4 5">
    <name type="scientific">Pochonia chlamydosporia 170</name>
    <dbReference type="NCBI Taxonomy" id="1380566"/>
    <lineage>
        <taxon>Eukaryota</taxon>
        <taxon>Fungi</taxon>
        <taxon>Dikarya</taxon>
        <taxon>Ascomycota</taxon>
        <taxon>Pezizomycotina</taxon>
        <taxon>Sordariomycetes</taxon>
        <taxon>Hypocreomycetidae</taxon>
        <taxon>Hypocreales</taxon>
        <taxon>Clavicipitaceae</taxon>
        <taxon>Pochonia</taxon>
    </lineage>
</organism>
<feature type="region of interest" description="Disordered" evidence="2">
    <location>
        <begin position="307"/>
        <end position="417"/>
    </location>
</feature>
<dbReference type="EMBL" id="LSBJ02000007">
    <property type="protein sequence ID" value="OAQ61588.1"/>
    <property type="molecule type" value="Genomic_DNA"/>
</dbReference>
<keyword evidence="3" id="KW-0472">Membrane</keyword>
<protein>
    <submittedName>
        <fullName evidence="4">Transmembrane alpha-helix domain-containing protein</fullName>
    </submittedName>
</protein>
<feature type="coiled-coil region" evidence="1">
    <location>
        <begin position="434"/>
        <end position="474"/>
    </location>
</feature>
<feature type="compositionally biased region" description="Polar residues" evidence="2">
    <location>
        <begin position="407"/>
        <end position="417"/>
    </location>
</feature>
<feature type="transmembrane region" description="Helical" evidence="3">
    <location>
        <begin position="200"/>
        <end position="222"/>
    </location>
</feature>
<accession>A0A179F840</accession>
<gene>
    <name evidence="4" type="ORF">VFPPC_09411</name>
</gene>
<name>A0A179F840_METCM</name>